<keyword evidence="3" id="KW-1185">Reference proteome</keyword>
<comment type="caution">
    <text evidence="2">The sequence shown here is derived from an EMBL/GenBank/DDBJ whole genome shotgun (WGS) entry which is preliminary data.</text>
</comment>
<dbReference type="RefSeq" id="WP_213944960.1">
    <property type="nucleotide sequence ID" value="NZ_JAHBGI010000005.1"/>
</dbReference>
<accession>A0AAP2CGA9</accession>
<dbReference type="AlphaFoldDB" id="A0AAP2CGA9"/>
<evidence type="ECO:0000256" key="1">
    <source>
        <dbReference type="SAM" id="Phobius"/>
    </source>
</evidence>
<sequence length="109" mass="11792">MDTTDIFLYVGYLLIAVGAVLALVMPLIKSFDNPRSLIKTGIGVVALLVLFFIAYSIADNEVIPRYAAAPFNLTPALSQLVGGILITVYFLFGFAILGIIVTEINKIIK</sequence>
<feature type="transmembrane region" description="Helical" evidence="1">
    <location>
        <begin position="78"/>
        <end position="101"/>
    </location>
</feature>
<feature type="transmembrane region" description="Helical" evidence="1">
    <location>
        <begin position="40"/>
        <end position="58"/>
    </location>
</feature>
<dbReference type="Proteomes" id="UP001319104">
    <property type="component" value="Unassembled WGS sequence"/>
</dbReference>
<name>A0AAP2CGA9_9BACT</name>
<feature type="transmembrane region" description="Helical" evidence="1">
    <location>
        <begin position="6"/>
        <end position="28"/>
    </location>
</feature>
<evidence type="ECO:0000313" key="2">
    <source>
        <dbReference type="EMBL" id="MBS9524113.1"/>
    </source>
</evidence>
<evidence type="ECO:0000313" key="3">
    <source>
        <dbReference type="Proteomes" id="UP001319104"/>
    </source>
</evidence>
<gene>
    <name evidence="2" type="ORF">KI659_08820</name>
</gene>
<keyword evidence="1" id="KW-0812">Transmembrane</keyword>
<organism evidence="2 3">
    <name type="scientific">Litoribacter ruber</name>
    <dbReference type="NCBI Taxonomy" id="702568"/>
    <lineage>
        <taxon>Bacteria</taxon>
        <taxon>Pseudomonadati</taxon>
        <taxon>Bacteroidota</taxon>
        <taxon>Cytophagia</taxon>
        <taxon>Cytophagales</taxon>
        <taxon>Cyclobacteriaceae</taxon>
        <taxon>Litoribacter</taxon>
    </lineage>
</organism>
<reference evidence="2 3" key="1">
    <citation type="submission" date="2021-05" db="EMBL/GenBank/DDBJ databases">
        <authorList>
            <person name="Zhang Z.D."/>
            <person name="Osman G."/>
        </authorList>
    </citation>
    <scope>NUCLEOTIDE SEQUENCE [LARGE SCALE GENOMIC DNA]</scope>
    <source>
        <strain evidence="2 3">KCTC 32217</strain>
    </source>
</reference>
<protein>
    <submittedName>
        <fullName evidence="2">Uncharacterized protein</fullName>
    </submittedName>
</protein>
<proteinExistence type="predicted"/>
<keyword evidence="1" id="KW-1133">Transmembrane helix</keyword>
<dbReference type="EMBL" id="JAHCMY010000003">
    <property type="protein sequence ID" value="MBS9524113.1"/>
    <property type="molecule type" value="Genomic_DNA"/>
</dbReference>
<keyword evidence="1" id="KW-0472">Membrane</keyword>